<dbReference type="Proteomes" id="UP000636010">
    <property type="component" value="Unassembled WGS sequence"/>
</dbReference>
<evidence type="ECO:0000313" key="1">
    <source>
        <dbReference type="EMBL" id="GGC42482.1"/>
    </source>
</evidence>
<reference evidence="2" key="1">
    <citation type="journal article" date="2019" name="Int. J. Syst. Evol. Microbiol.">
        <title>The Global Catalogue of Microorganisms (GCM) 10K type strain sequencing project: providing services to taxonomists for standard genome sequencing and annotation.</title>
        <authorList>
            <consortium name="The Broad Institute Genomics Platform"/>
            <consortium name="The Broad Institute Genome Sequencing Center for Infectious Disease"/>
            <person name="Wu L."/>
            <person name="Ma J."/>
        </authorList>
    </citation>
    <scope>NUCLEOTIDE SEQUENCE [LARGE SCALE GENOMIC DNA]</scope>
    <source>
        <strain evidence="2">CGMCC 1.10832</strain>
    </source>
</reference>
<evidence type="ECO:0000313" key="2">
    <source>
        <dbReference type="Proteomes" id="UP000636010"/>
    </source>
</evidence>
<dbReference type="EMBL" id="BMEC01000010">
    <property type="protein sequence ID" value="GGC42482.1"/>
    <property type="molecule type" value="Genomic_DNA"/>
</dbReference>
<comment type="caution">
    <text evidence="1">The sequence shown here is derived from an EMBL/GenBank/DDBJ whole genome shotgun (WGS) entry which is preliminary data.</text>
</comment>
<name>A0ABQ1MPF7_9BACT</name>
<gene>
    <name evidence="1" type="ORF">GCM10011506_30090</name>
</gene>
<sequence>MMRQNLEALGDDHPEMNQSMIKRRLIPIEMQITEKGQYQTFQQKIPFQVHKVVGIIFTHNTPSEIPFASRVYVGSAPNAAISQSLIYRLRNEKTTGATLCLSVHVPPCEKLYYAQPHKLGKYNLFINGRTGKFKEPVTISLRDFWTGSEEYYWVWESKYEGCGTVELCVSADSRNEDEDY</sequence>
<accession>A0ABQ1MPF7</accession>
<protein>
    <submittedName>
        <fullName evidence="1">Uncharacterized protein</fullName>
    </submittedName>
</protein>
<keyword evidence="2" id="KW-1185">Reference proteome</keyword>
<dbReference type="RefSeq" id="WP_188464959.1">
    <property type="nucleotide sequence ID" value="NZ_BAABHU010000010.1"/>
</dbReference>
<proteinExistence type="predicted"/>
<organism evidence="1 2">
    <name type="scientific">Marivirga lumbricoides</name>
    <dbReference type="NCBI Taxonomy" id="1046115"/>
    <lineage>
        <taxon>Bacteria</taxon>
        <taxon>Pseudomonadati</taxon>
        <taxon>Bacteroidota</taxon>
        <taxon>Cytophagia</taxon>
        <taxon>Cytophagales</taxon>
        <taxon>Marivirgaceae</taxon>
        <taxon>Marivirga</taxon>
    </lineage>
</organism>